<keyword evidence="6" id="KW-1185">Reference proteome</keyword>
<dbReference type="InterPro" id="IPR034333">
    <property type="entry name" value="GST_Zeta_N"/>
</dbReference>
<comment type="caution">
    <text evidence="5">The sequence shown here is derived from an EMBL/GenBank/DDBJ whole genome shotgun (WGS) entry which is preliminary data.</text>
</comment>
<dbReference type="InterPro" id="IPR004045">
    <property type="entry name" value="Glutathione_S-Trfase_N"/>
</dbReference>
<dbReference type="Gene3D" id="3.40.30.10">
    <property type="entry name" value="Glutaredoxin"/>
    <property type="match status" value="1"/>
</dbReference>
<dbReference type="GO" id="GO:0016034">
    <property type="term" value="F:maleylacetoacetate isomerase activity"/>
    <property type="evidence" value="ECO:0007669"/>
    <property type="project" value="TreeGrafter"/>
</dbReference>
<evidence type="ECO:0000313" key="6">
    <source>
        <dbReference type="Proteomes" id="UP000294980"/>
    </source>
</evidence>
<dbReference type="GO" id="GO:0004364">
    <property type="term" value="F:glutathione transferase activity"/>
    <property type="evidence" value="ECO:0007669"/>
    <property type="project" value="TreeGrafter"/>
</dbReference>
<feature type="domain" description="GST C-terminal" evidence="4">
    <location>
        <begin position="85"/>
        <end position="209"/>
    </location>
</feature>
<dbReference type="SUPFAM" id="SSF47616">
    <property type="entry name" value="GST C-terminal domain-like"/>
    <property type="match status" value="1"/>
</dbReference>
<dbReference type="PANTHER" id="PTHR42673">
    <property type="entry name" value="MALEYLACETOACETATE ISOMERASE"/>
    <property type="match status" value="1"/>
</dbReference>
<evidence type="ECO:0000259" key="3">
    <source>
        <dbReference type="PROSITE" id="PS50404"/>
    </source>
</evidence>
<evidence type="ECO:0000259" key="4">
    <source>
        <dbReference type="PROSITE" id="PS50405"/>
    </source>
</evidence>
<protein>
    <submittedName>
        <fullName evidence="5">Maleylpyruvate isomerase</fullName>
    </submittedName>
</protein>
<reference evidence="5 6" key="1">
    <citation type="submission" date="2019-03" db="EMBL/GenBank/DDBJ databases">
        <title>Genomic Encyclopedia of Type Strains, Phase IV (KMG-IV): sequencing the most valuable type-strain genomes for metagenomic binning, comparative biology and taxonomic classification.</title>
        <authorList>
            <person name="Goeker M."/>
        </authorList>
    </citation>
    <scope>NUCLEOTIDE SEQUENCE [LARGE SCALE GENOMIC DNA]</scope>
    <source>
        <strain evidence="5 6">DSM 23344</strain>
    </source>
</reference>
<feature type="domain" description="GST N-terminal" evidence="3">
    <location>
        <begin position="1"/>
        <end position="80"/>
    </location>
</feature>
<dbReference type="CDD" id="cd03191">
    <property type="entry name" value="GST_C_Zeta"/>
    <property type="match status" value="1"/>
</dbReference>
<dbReference type="Pfam" id="PF13417">
    <property type="entry name" value="GST_N_3"/>
    <property type="match status" value="1"/>
</dbReference>
<dbReference type="SUPFAM" id="SSF52833">
    <property type="entry name" value="Thioredoxin-like"/>
    <property type="match status" value="1"/>
</dbReference>
<dbReference type="InterPro" id="IPR040079">
    <property type="entry name" value="Glutathione_S-Trfase"/>
</dbReference>
<keyword evidence="5" id="KW-0413">Isomerase</keyword>
<organism evidence="5 6">
    <name type="scientific">Chromatocurvus halotolerans</name>
    <dbReference type="NCBI Taxonomy" id="1132028"/>
    <lineage>
        <taxon>Bacteria</taxon>
        <taxon>Pseudomonadati</taxon>
        <taxon>Pseudomonadota</taxon>
        <taxon>Gammaproteobacteria</taxon>
        <taxon>Cellvibrionales</taxon>
        <taxon>Halieaceae</taxon>
        <taxon>Chromatocurvus</taxon>
    </lineage>
</organism>
<dbReference type="OrthoDB" id="509852at2"/>
<dbReference type="InterPro" id="IPR036282">
    <property type="entry name" value="Glutathione-S-Trfase_C_sf"/>
</dbReference>
<dbReference type="Gene3D" id="1.20.1050.10">
    <property type="match status" value="1"/>
</dbReference>
<proteinExistence type="inferred from homology"/>
<dbReference type="PROSITE" id="PS50404">
    <property type="entry name" value="GST_NTER"/>
    <property type="match status" value="1"/>
</dbReference>
<dbReference type="GO" id="GO:0006749">
    <property type="term" value="P:glutathione metabolic process"/>
    <property type="evidence" value="ECO:0007669"/>
    <property type="project" value="TreeGrafter"/>
</dbReference>
<dbReference type="SFLD" id="SFLDS00019">
    <property type="entry name" value="Glutathione_Transferase_(cytos"/>
    <property type="match status" value="1"/>
</dbReference>
<name>A0A4R2L1B8_9GAMM</name>
<evidence type="ECO:0000256" key="1">
    <source>
        <dbReference type="ARBA" id="ARBA00010007"/>
    </source>
</evidence>
<dbReference type="InterPro" id="IPR010987">
    <property type="entry name" value="Glutathione-S-Trfase_C-like"/>
</dbReference>
<dbReference type="NCBIfam" id="TIGR01262">
    <property type="entry name" value="maiA"/>
    <property type="match status" value="1"/>
</dbReference>
<dbReference type="PROSITE" id="PS50405">
    <property type="entry name" value="GST_CTER"/>
    <property type="match status" value="1"/>
</dbReference>
<dbReference type="RefSeq" id="WP_117314493.1">
    <property type="nucleotide sequence ID" value="NZ_QQSW01000001.1"/>
</dbReference>
<dbReference type="InterPro" id="IPR036249">
    <property type="entry name" value="Thioredoxin-like_sf"/>
</dbReference>
<dbReference type="InterPro" id="IPR034330">
    <property type="entry name" value="GST_Zeta_C"/>
</dbReference>
<dbReference type="GO" id="GO:0006559">
    <property type="term" value="P:L-phenylalanine catabolic process"/>
    <property type="evidence" value="ECO:0007669"/>
    <property type="project" value="TreeGrafter"/>
</dbReference>
<dbReference type="AlphaFoldDB" id="A0A4R2L1B8"/>
<sequence>MQLYSYFRSSAAYRVRIALNLKGLDYGVIPVNLAAGEQRSDSYRRHNPQGLVPTLVTGNEALTQSTAILEWLEEEYPEPALYPRDALLRAQVRALCQLVACDIHPLNNLRVLKYLKGELGQDEDAVRLWYAHWVIEGFTALESRLPEEAFVNGEAPGMAEIFIVPQIYNAERFAVALGDFPRIRALRDRCDLLPAFQKAHPSAQPDAPASSPAGSGPSGT</sequence>
<evidence type="ECO:0000256" key="2">
    <source>
        <dbReference type="SAM" id="MobiDB-lite"/>
    </source>
</evidence>
<dbReference type="Proteomes" id="UP000294980">
    <property type="component" value="Unassembled WGS sequence"/>
</dbReference>
<gene>
    <name evidence="5" type="ORF">EV688_10286</name>
</gene>
<dbReference type="CDD" id="cd03042">
    <property type="entry name" value="GST_N_Zeta"/>
    <property type="match status" value="1"/>
</dbReference>
<dbReference type="SFLD" id="SFLDG00358">
    <property type="entry name" value="Main_(cytGST)"/>
    <property type="match status" value="1"/>
</dbReference>
<comment type="similarity">
    <text evidence="1">Belongs to the GST superfamily. Zeta family.</text>
</comment>
<dbReference type="EMBL" id="SLWX01000002">
    <property type="protein sequence ID" value="TCO77629.1"/>
    <property type="molecule type" value="Genomic_DNA"/>
</dbReference>
<feature type="region of interest" description="Disordered" evidence="2">
    <location>
        <begin position="199"/>
        <end position="220"/>
    </location>
</feature>
<dbReference type="GO" id="GO:0005737">
    <property type="term" value="C:cytoplasm"/>
    <property type="evidence" value="ECO:0007669"/>
    <property type="project" value="InterPro"/>
</dbReference>
<accession>A0A4R2L1B8</accession>
<dbReference type="PANTHER" id="PTHR42673:SF4">
    <property type="entry name" value="MALEYLACETOACETATE ISOMERASE"/>
    <property type="match status" value="1"/>
</dbReference>
<keyword evidence="5" id="KW-0670">Pyruvate</keyword>
<evidence type="ECO:0000313" key="5">
    <source>
        <dbReference type="EMBL" id="TCO77629.1"/>
    </source>
</evidence>
<dbReference type="InterPro" id="IPR005955">
    <property type="entry name" value="GST_Zeta"/>
</dbReference>